<dbReference type="STRING" id="1121014.N788_07645"/>
<sequence length="231" mass="24423">MDKTNQMHGLANIGPLAQLRAGRLPERLLRLFVGLWLYGLSVALMVQGALGTSPWDVFHQGALQHVPRGLDMSLGNIMVLTSMAVLLAWVPLRQMPGLGTLANAFCVGPFTDLNLWWLGAPEGLALRAVYMLAGVACCGLATALYVGAQLGPGPRDGLMTGLARRTGRSIRFVRTGIEASVVVLGATLGGPVGLGTVVFALAVGPLTQRFLPCFVVRLGDDKPVKIAREAT</sequence>
<evidence type="ECO:0000313" key="3">
    <source>
        <dbReference type="Proteomes" id="UP000029085"/>
    </source>
</evidence>
<dbReference type="RefSeq" id="WP_051924638.1">
    <property type="nucleotide sequence ID" value="NZ_AVCJ01000050.1"/>
</dbReference>
<dbReference type="PANTHER" id="PTHR40078">
    <property type="entry name" value="INTEGRAL MEMBRANE PROTEIN-RELATED"/>
    <property type="match status" value="1"/>
</dbReference>
<evidence type="ECO:0000256" key="1">
    <source>
        <dbReference type="SAM" id="Phobius"/>
    </source>
</evidence>
<proteinExistence type="predicted"/>
<organism evidence="2 3">
    <name type="scientific">Arenimonas donghaensis DSM 18148 = HO3-R19</name>
    <dbReference type="NCBI Taxonomy" id="1121014"/>
    <lineage>
        <taxon>Bacteria</taxon>
        <taxon>Pseudomonadati</taxon>
        <taxon>Pseudomonadota</taxon>
        <taxon>Gammaproteobacteria</taxon>
        <taxon>Lysobacterales</taxon>
        <taxon>Lysobacteraceae</taxon>
        <taxon>Arenimonas</taxon>
    </lineage>
</organism>
<feature type="transmembrane region" description="Helical" evidence="1">
    <location>
        <begin position="28"/>
        <end position="50"/>
    </location>
</feature>
<dbReference type="AlphaFoldDB" id="A0A087MFE6"/>
<feature type="transmembrane region" description="Helical" evidence="1">
    <location>
        <begin position="129"/>
        <end position="151"/>
    </location>
</feature>
<evidence type="ECO:0000313" key="2">
    <source>
        <dbReference type="EMBL" id="KFL35599.1"/>
    </source>
</evidence>
<comment type="caution">
    <text evidence="2">The sequence shown here is derived from an EMBL/GenBank/DDBJ whole genome shotgun (WGS) entry which is preliminary data.</text>
</comment>
<feature type="transmembrane region" description="Helical" evidence="1">
    <location>
        <begin position="70"/>
        <end position="90"/>
    </location>
</feature>
<reference evidence="3" key="1">
    <citation type="submission" date="2013-08" db="EMBL/GenBank/DDBJ databases">
        <title>Genome sequencing of Arenimonas donghaensis.</title>
        <authorList>
            <person name="Chen F."/>
            <person name="Wang G."/>
        </authorList>
    </citation>
    <scope>NUCLEOTIDE SEQUENCE [LARGE SCALE GENOMIC DNA]</scope>
    <source>
        <strain evidence="3">HO3-R19</strain>
    </source>
</reference>
<name>A0A087MFE6_9GAMM</name>
<keyword evidence="1" id="KW-0472">Membrane</keyword>
<reference evidence="2 3" key="2">
    <citation type="journal article" date="2015" name="Stand. Genomic Sci.">
        <title>High quality draft genomic sequence of Arenimonas donghaensis DSM 18148(T).</title>
        <authorList>
            <person name="Chen F."/>
            <person name="Wang H."/>
            <person name="Cao Y."/>
            <person name="Li X."/>
            <person name="Wang G."/>
        </authorList>
    </citation>
    <scope>NUCLEOTIDE SEQUENCE [LARGE SCALE GENOMIC DNA]</scope>
    <source>
        <strain evidence="2 3">HO3-R19</strain>
    </source>
</reference>
<keyword evidence="3" id="KW-1185">Reference proteome</keyword>
<dbReference type="PATRIC" id="fig|1121014.3.peg.2431"/>
<dbReference type="Proteomes" id="UP000029085">
    <property type="component" value="Unassembled WGS sequence"/>
</dbReference>
<feature type="transmembrane region" description="Helical" evidence="1">
    <location>
        <begin position="97"/>
        <end position="117"/>
    </location>
</feature>
<feature type="transmembrane region" description="Helical" evidence="1">
    <location>
        <begin position="172"/>
        <end position="202"/>
    </location>
</feature>
<dbReference type="EMBL" id="AVCJ01000050">
    <property type="protein sequence ID" value="KFL35599.1"/>
    <property type="molecule type" value="Genomic_DNA"/>
</dbReference>
<dbReference type="Pfam" id="PF19700">
    <property type="entry name" value="DUF6198"/>
    <property type="match status" value="1"/>
</dbReference>
<dbReference type="OrthoDB" id="154912at2"/>
<gene>
    <name evidence="2" type="ORF">N788_07645</name>
</gene>
<dbReference type="PANTHER" id="PTHR40078:SF1">
    <property type="entry name" value="INTEGRAL MEMBRANE PROTEIN"/>
    <property type="match status" value="1"/>
</dbReference>
<keyword evidence="1" id="KW-0812">Transmembrane</keyword>
<dbReference type="InterPro" id="IPR038750">
    <property type="entry name" value="YczE/YyaS-like"/>
</dbReference>
<keyword evidence="1" id="KW-1133">Transmembrane helix</keyword>
<protein>
    <recommendedName>
        <fullName evidence="4">Membrane protein YczE</fullName>
    </recommendedName>
</protein>
<evidence type="ECO:0008006" key="4">
    <source>
        <dbReference type="Google" id="ProtNLM"/>
    </source>
</evidence>
<accession>A0A087MFE6</accession>